<evidence type="ECO:0000256" key="1">
    <source>
        <dbReference type="ARBA" id="ARBA00023604"/>
    </source>
</evidence>
<dbReference type="OrthoDB" id="412788at2759"/>
<name>A0A9W8J365_9AGAR</name>
<dbReference type="InterPro" id="IPR044053">
    <property type="entry name" value="AsaB-like"/>
</dbReference>
<gene>
    <name evidence="2" type="ORF">H1R20_g12059</name>
</gene>
<comment type="caution">
    <text evidence="2">The sequence shown here is derived from an EMBL/GenBank/DDBJ whole genome shotgun (WGS) entry which is preliminary data.</text>
</comment>
<feature type="non-terminal residue" evidence="2">
    <location>
        <position position="253"/>
    </location>
</feature>
<dbReference type="PANTHER" id="PTHR34598">
    <property type="entry name" value="BLL6449 PROTEIN"/>
    <property type="match status" value="1"/>
</dbReference>
<dbReference type="Proteomes" id="UP001140091">
    <property type="component" value="Unassembled WGS sequence"/>
</dbReference>
<accession>A0A9W8J365</accession>
<keyword evidence="3" id="KW-1185">Reference proteome</keyword>
<protein>
    <submittedName>
        <fullName evidence="2">Uncharacterized protein</fullName>
    </submittedName>
</protein>
<dbReference type="EMBL" id="JANBPK010001197">
    <property type="protein sequence ID" value="KAJ2925018.1"/>
    <property type="molecule type" value="Genomic_DNA"/>
</dbReference>
<sequence>MPSTTASLRFAVTPAVGTKAYTAVFDPNDPKWVRETNFGYETKEVIIENLRETKEPPAPLDSLGFQLVKSPTGFTAFSDDSQVEQKYYHEVVETLKQSTGASRVIVYNHGAITRLRKEVPPAELSRLLQCRFQIISFWRPVLHTAYDTPLAVGNYWSFDTKSDTFPITLKDPSVDAHLQSEMLGVTYSRKQKWGYYYGMTPDEALIVKLFDSVQDGSVATFTPHAAFDDPLTPKDAPPRESVDQAVAYQGVKL</sequence>
<dbReference type="AlphaFoldDB" id="A0A9W8J365"/>
<reference evidence="2" key="1">
    <citation type="submission" date="2022-06" db="EMBL/GenBank/DDBJ databases">
        <title>Genome Sequence of Candolleomyces eurysporus.</title>
        <authorList>
            <person name="Buettner E."/>
        </authorList>
    </citation>
    <scope>NUCLEOTIDE SEQUENCE</scope>
    <source>
        <strain evidence="2">VTCC 930004</strain>
    </source>
</reference>
<evidence type="ECO:0000313" key="3">
    <source>
        <dbReference type="Proteomes" id="UP001140091"/>
    </source>
</evidence>
<evidence type="ECO:0000313" key="2">
    <source>
        <dbReference type="EMBL" id="KAJ2925018.1"/>
    </source>
</evidence>
<organism evidence="2 3">
    <name type="scientific">Candolleomyces eurysporus</name>
    <dbReference type="NCBI Taxonomy" id="2828524"/>
    <lineage>
        <taxon>Eukaryota</taxon>
        <taxon>Fungi</taxon>
        <taxon>Dikarya</taxon>
        <taxon>Basidiomycota</taxon>
        <taxon>Agaricomycotina</taxon>
        <taxon>Agaricomycetes</taxon>
        <taxon>Agaricomycetidae</taxon>
        <taxon>Agaricales</taxon>
        <taxon>Agaricineae</taxon>
        <taxon>Psathyrellaceae</taxon>
        <taxon>Candolleomyces</taxon>
    </lineage>
</organism>
<comment type="similarity">
    <text evidence="1">Belongs to the asaB hydroxylase/desaturase family.</text>
</comment>
<dbReference type="NCBIfam" id="NF041278">
    <property type="entry name" value="CmcJ_NvfI_EfuI"/>
    <property type="match status" value="1"/>
</dbReference>
<dbReference type="PANTHER" id="PTHR34598:SF3">
    <property type="entry name" value="OXIDOREDUCTASE AN1597"/>
    <property type="match status" value="1"/>
</dbReference>
<proteinExistence type="inferred from homology"/>
<dbReference type="GO" id="GO:0016491">
    <property type="term" value="F:oxidoreductase activity"/>
    <property type="evidence" value="ECO:0007669"/>
    <property type="project" value="InterPro"/>
</dbReference>